<proteinExistence type="predicted"/>
<keyword evidence="4" id="KW-1185">Reference proteome</keyword>
<evidence type="ECO:0000256" key="1">
    <source>
        <dbReference type="SAM" id="MobiDB-lite"/>
    </source>
</evidence>
<dbReference type="Proteomes" id="UP000276133">
    <property type="component" value="Unassembled WGS sequence"/>
</dbReference>
<dbReference type="AlphaFoldDB" id="A0A3M7RTI0"/>
<gene>
    <name evidence="3" type="ORF">BpHYR1_000419</name>
</gene>
<dbReference type="InterPro" id="IPR014891">
    <property type="entry name" value="DWNN_domain"/>
</dbReference>
<evidence type="ECO:0000313" key="4">
    <source>
        <dbReference type="Proteomes" id="UP000276133"/>
    </source>
</evidence>
<sequence length="247" mass="27537">MSFIHYKLITNQNYEKIAFDGVSLSVGEIKKMVMEKKFRKHAPSAASSNTGNSSSRKSDVDLEVTNVDTNEVYKNDAELIPKNSRVQISRVVKNIGPAIAGGTITQTHKDNEKLADFRLKSKLHEKQARNELDLDDSILLGSNGSKNSDTHSGQDSPDLASQLYDDILTENGVNGEDFLDQNDPDTFTLVNNRIDIKIPKQGVGEHKYEQDRPPGDFLCPFDDGQEKHLMENAIIVPCCGYFICCEK</sequence>
<reference evidence="3 4" key="1">
    <citation type="journal article" date="2018" name="Sci. Rep.">
        <title>Genomic signatures of local adaptation to the degree of environmental predictability in rotifers.</title>
        <authorList>
            <person name="Franch-Gras L."/>
            <person name="Hahn C."/>
            <person name="Garcia-Roger E.M."/>
            <person name="Carmona M.J."/>
            <person name="Serra M."/>
            <person name="Gomez A."/>
        </authorList>
    </citation>
    <scope>NUCLEOTIDE SEQUENCE [LARGE SCALE GENOMIC DNA]</scope>
    <source>
        <strain evidence="3">HYR1</strain>
    </source>
</reference>
<accession>A0A3M7RTI0</accession>
<dbReference type="EMBL" id="REGN01002656">
    <property type="protein sequence ID" value="RNA26876.1"/>
    <property type="molecule type" value="Genomic_DNA"/>
</dbReference>
<dbReference type="GO" id="GO:0008270">
    <property type="term" value="F:zinc ion binding"/>
    <property type="evidence" value="ECO:0007669"/>
    <property type="project" value="InterPro"/>
</dbReference>
<evidence type="ECO:0000259" key="2">
    <source>
        <dbReference type="PROSITE" id="PS51282"/>
    </source>
</evidence>
<protein>
    <submittedName>
        <fullName evidence="3">Retinoblastoma binding 6</fullName>
    </submittedName>
</protein>
<dbReference type="SMART" id="SM01180">
    <property type="entry name" value="DWNN"/>
    <property type="match status" value="1"/>
</dbReference>
<dbReference type="Pfam" id="PF08783">
    <property type="entry name" value="DWNN"/>
    <property type="match status" value="1"/>
</dbReference>
<comment type="caution">
    <text evidence="3">The sequence shown here is derived from an EMBL/GenBank/DDBJ whole genome shotgun (WGS) entry which is preliminary data.</text>
</comment>
<organism evidence="3 4">
    <name type="scientific">Brachionus plicatilis</name>
    <name type="common">Marine rotifer</name>
    <name type="synonym">Brachionus muelleri</name>
    <dbReference type="NCBI Taxonomy" id="10195"/>
    <lineage>
        <taxon>Eukaryota</taxon>
        <taxon>Metazoa</taxon>
        <taxon>Spiralia</taxon>
        <taxon>Gnathifera</taxon>
        <taxon>Rotifera</taxon>
        <taxon>Eurotatoria</taxon>
        <taxon>Monogononta</taxon>
        <taxon>Pseudotrocha</taxon>
        <taxon>Ploima</taxon>
        <taxon>Brachionidae</taxon>
        <taxon>Brachionus</taxon>
    </lineage>
</organism>
<feature type="region of interest" description="Disordered" evidence="1">
    <location>
        <begin position="38"/>
        <end position="63"/>
    </location>
</feature>
<feature type="compositionally biased region" description="Low complexity" evidence="1">
    <location>
        <begin position="44"/>
        <end position="55"/>
    </location>
</feature>
<evidence type="ECO:0000313" key="3">
    <source>
        <dbReference type="EMBL" id="RNA26876.1"/>
    </source>
</evidence>
<dbReference type="Gene3D" id="3.10.20.90">
    <property type="entry name" value="Phosphatidylinositol 3-kinase Catalytic Subunit, Chain A, domain 1"/>
    <property type="match status" value="1"/>
</dbReference>
<feature type="domain" description="DWNN" evidence="2">
    <location>
        <begin position="4"/>
        <end position="92"/>
    </location>
</feature>
<dbReference type="STRING" id="10195.A0A3M7RTI0"/>
<dbReference type="OrthoDB" id="106784at2759"/>
<name>A0A3M7RTI0_BRAPC</name>
<dbReference type="PROSITE" id="PS51282">
    <property type="entry name" value="DWNN"/>
    <property type="match status" value="1"/>
</dbReference>
<feature type="non-terminal residue" evidence="3">
    <location>
        <position position="247"/>
    </location>
</feature>